<dbReference type="OMA" id="LLMCGQF"/>
<organism evidence="6 7">
    <name type="scientific">Sphaerulina musiva (strain SO2202)</name>
    <name type="common">Poplar stem canker fungus</name>
    <name type="synonym">Septoria musiva</name>
    <dbReference type="NCBI Taxonomy" id="692275"/>
    <lineage>
        <taxon>Eukaryota</taxon>
        <taxon>Fungi</taxon>
        <taxon>Dikarya</taxon>
        <taxon>Ascomycota</taxon>
        <taxon>Pezizomycotina</taxon>
        <taxon>Dothideomycetes</taxon>
        <taxon>Dothideomycetidae</taxon>
        <taxon>Mycosphaerellales</taxon>
        <taxon>Mycosphaerellaceae</taxon>
        <taxon>Sphaerulina</taxon>
    </lineage>
</organism>
<keyword evidence="7" id="KW-1185">Reference proteome</keyword>
<keyword evidence="4" id="KW-0813">Transport</keyword>
<accession>M3BV05</accession>
<keyword evidence="4" id="KW-0906">Nuclear pore complex</keyword>
<dbReference type="PANTHER" id="PTHR11225:SF4">
    <property type="entry name" value="NUCLEAR PORE COMPLEX PROTEIN NUP93"/>
    <property type="match status" value="1"/>
</dbReference>
<dbReference type="HOGENOM" id="CLU_011846_0_0_1"/>
<keyword evidence="4" id="KW-0653">Protein transport</keyword>
<evidence type="ECO:0000256" key="1">
    <source>
        <dbReference type="ARBA" id="ARBA00004259"/>
    </source>
</evidence>
<feature type="region of interest" description="Disordered" evidence="5">
    <location>
        <begin position="226"/>
        <end position="245"/>
    </location>
</feature>
<proteinExistence type="inferred from homology"/>
<sequence length="964" mass="107659">MSLSSSAQSAPAYFQALLDRGQKRANTSSDEPVLQLGLGDIARKVRNLGKGFTDAKAHYLLSASGVNTSEALRDLEELSGFRAAPSQPQQPVSAQNGGDIKDVLAQRYQSDFQKMVDSHIARAHDDFDKMIEERLHGVDWDAHRQRIYEHFGLKKPQHMEENNAAANANGHPSASQAQSQSGFGRSSRRGRTSTANKSFGLSRMNRSVIGSVAQRGLRGSHFGDIAERASDSMQPAPDDNLLRRKQEKYSDKVKDLNVARLQEKNYTVFAQFAEAEAEPSSEDNSMLINAYKALVEMVGEDETAQTLSDPGAIKERTFAKSYLDEAVSSQDSSAVRERILNGSRRYLEKLFLSQLEAVVAKNPREANIGGVPDPISRVKGFVRVREVRKELGPNIELLQEINDKEKCWAVIFYLLRAGLYGDALEYVNANYAAFRQIDRMFPRYIRAFAESNDHRLPPDLQTSIHNEYSQRQRLAPEDSIDPYRMMCYKVIGRCEITRRSLDNITNDMMDWLWLQFALAREYSRVEEMAHEAFGLAEVQSSIKDIGERYFGAGSDIANAPTTFFFMQILAGLFEKAVADLYAHNYLTAVHFAIGLDFYGLLRVSDISNSDDLLSYTTRQEPQIAFGSMIGLYTRDFRTGNATAAVDYISLICLNADLTGDLGKSQKELCYQALTEVVLETREFAQLLGDIRADGQRIKGAIEQRLPLIKLNNDRDFLKHITLVAARTAEEQGRTTDAALLYHLSEDYNKVLTVVNDALSLALTTELGDTPARLMPLKPRNVNSHNNQDEAQMQASLSLTSIDDPIQLASDIKSLYYSDAMYLNKIDKRHSDACEVLLRLAKARKQLDAGRWALVIDAVAEADVIPTDTNGEVSAIRSKAQAFELMPPAVGRTIGHVMVWTVISCSNEAEKIRSQEYETGARREIVANCVQKAKDVMVFAGLIRYKLPGRVWETLARAGQDLGAF</sequence>
<dbReference type="GO" id="GO:0006606">
    <property type="term" value="P:protein import into nucleus"/>
    <property type="evidence" value="ECO:0007669"/>
    <property type="project" value="TreeGrafter"/>
</dbReference>
<gene>
    <name evidence="6" type="ORF">SEPMUDRAFT_150163</name>
</gene>
<dbReference type="STRING" id="692275.M3BV05"/>
<dbReference type="Proteomes" id="UP000016931">
    <property type="component" value="Unassembled WGS sequence"/>
</dbReference>
<dbReference type="InterPro" id="IPR007231">
    <property type="entry name" value="Nucleoporin_int_Nup93/Nic96"/>
</dbReference>
<dbReference type="OrthoDB" id="203824at2759"/>
<evidence type="ECO:0000256" key="2">
    <source>
        <dbReference type="ARBA" id="ARBA00010186"/>
    </source>
</evidence>
<keyword evidence="4" id="KW-0509">mRNA transport</keyword>
<dbReference type="GeneID" id="27903129"/>
<protein>
    <recommendedName>
        <fullName evidence="4">Nuclear pore protein</fullName>
    </recommendedName>
</protein>
<keyword evidence="3 4" id="KW-0539">Nucleus</keyword>
<keyword evidence="4" id="KW-0811">Translocation</keyword>
<comment type="similarity">
    <text evidence="2 4">Belongs to the nucleoporin interacting component (NIC) family.</text>
</comment>
<dbReference type="EMBL" id="KB456266">
    <property type="protein sequence ID" value="EMF11154.1"/>
    <property type="molecule type" value="Genomic_DNA"/>
</dbReference>
<evidence type="ECO:0000256" key="4">
    <source>
        <dbReference type="RuleBase" id="RU364035"/>
    </source>
</evidence>
<feature type="compositionally biased region" description="Low complexity" evidence="5">
    <location>
        <begin position="165"/>
        <end position="185"/>
    </location>
</feature>
<dbReference type="Pfam" id="PF04097">
    <property type="entry name" value="Nic96"/>
    <property type="match status" value="1"/>
</dbReference>
<feature type="region of interest" description="Disordered" evidence="5">
    <location>
        <begin position="165"/>
        <end position="200"/>
    </location>
</feature>
<dbReference type="GO" id="GO:0005643">
    <property type="term" value="C:nuclear pore"/>
    <property type="evidence" value="ECO:0007669"/>
    <property type="project" value="UniProtKB-SubCell"/>
</dbReference>
<comment type="subcellular location">
    <subcellularLocation>
        <location evidence="1">Nucleus envelope</location>
    </subcellularLocation>
    <subcellularLocation>
        <location evidence="4">Nucleus</location>
        <location evidence="4">Nuclear pore complex</location>
    </subcellularLocation>
</comment>
<dbReference type="GO" id="GO:0016973">
    <property type="term" value="P:poly(A)+ mRNA export from nucleus"/>
    <property type="evidence" value="ECO:0007669"/>
    <property type="project" value="TreeGrafter"/>
</dbReference>
<dbReference type="eggNOG" id="KOG2168">
    <property type="taxonomic scope" value="Eukaryota"/>
</dbReference>
<evidence type="ECO:0000256" key="3">
    <source>
        <dbReference type="ARBA" id="ARBA00023242"/>
    </source>
</evidence>
<evidence type="ECO:0000313" key="6">
    <source>
        <dbReference type="EMBL" id="EMF11154.1"/>
    </source>
</evidence>
<keyword evidence="4" id="KW-0472">Membrane</keyword>
<evidence type="ECO:0000256" key="5">
    <source>
        <dbReference type="SAM" id="MobiDB-lite"/>
    </source>
</evidence>
<evidence type="ECO:0000313" key="7">
    <source>
        <dbReference type="Proteomes" id="UP000016931"/>
    </source>
</evidence>
<dbReference type="RefSeq" id="XP_016759275.1">
    <property type="nucleotide sequence ID" value="XM_016905992.1"/>
</dbReference>
<name>M3BV05_SPHMS</name>
<reference evidence="6 7" key="1">
    <citation type="journal article" date="2012" name="PLoS Pathog.">
        <title>Diverse lifestyles and strategies of plant pathogenesis encoded in the genomes of eighteen Dothideomycetes fungi.</title>
        <authorList>
            <person name="Ohm R.A."/>
            <person name="Feau N."/>
            <person name="Henrissat B."/>
            <person name="Schoch C.L."/>
            <person name="Horwitz B.A."/>
            <person name="Barry K.W."/>
            <person name="Condon B.J."/>
            <person name="Copeland A.C."/>
            <person name="Dhillon B."/>
            <person name="Glaser F."/>
            <person name="Hesse C.N."/>
            <person name="Kosti I."/>
            <person name="LaButti K."/>
            <person name="Lindquist E.A."/>
            <person name="Lucas S."/>
            <person name="Salamov A.A."/>
            <person name="Bradshaw R.E."/>
            <person name="Ciuffetti L."/>
            <person name="Hamelin R.C."/>
            <person name="Kema G.H.J."/>
            <person name="Lawrence C."/>
            <person name="Scott J.A."/>
            <person name="Spatafora J.W."/>
            <person name="Turgeon B.G."/>
            <person name="de Wit P.J.G.M."/>
            <person name="Zhong S."/>
            <person name="Goodwin S.B."/>
            <person name="Grigoriev I.V."/>
        </authorList>
    </citation>
    <scope>NUCLEOTIDE SEQUENCE [LARGE SCALE GENOMIC DNA]</scope>
    <source>
        <strain evidence="6 7">SO2202</strain>
    </source>
</reference>
<dbReference type="AlphaFoldDB" id="M3BV05"/>
<dbReference type="PANTHER" id="PTHR11225">
    <property type="entry name" value="NUCLEAR PORE COMPLEX PROTEIN NUP93 NUCLEOPORIN NUP93 DEAD EYE PROTEIN"/>
    <property type="match status" value="1"/>
</dbReference>
<dbReference type="GO" id="GO:0017056">
    <property type="term" value="F:structural constituent of nuclear pore"/>
    <property type="evidence" value="ECO:0007669"/>
    <property type="project" value="InterPro"/>
</dbReference>